<dbReference type="Proteomes" id="UP000024635">
    <property type="component" value="Unassembled WGS sequence"/>
</dbReference>
<evidence type="ECO:0000313" key="2">
    <source>
        <dbReference type="Proteomes" id="UP000024635"/>
    </source>
</evidence>
<protein>
    <submittedName>
        <fullName evidence="1">Uncharacterized protein</fullName>
    </submittedName>
</protein>
<dbReference type="EMBL" id="JARK01001375">
    <property type="protein sequence ID" value="EYC14745.1"/>
    <property type="molecule type" value="Genomic_DNA"/>
</dbReference>
<gene>
    <name evidence="1" type="primary">Acey_s0039.g13</name>
    <name evidence="1" type="ORF">Y032_0039g13</name>
</gene>
<proteinExistence type="predicted"/>
<sequence length="92" mass="10726">MGLWYKMNATFAISTPNNPPGQNFRGFYGFYEIPYLPYPDGRINRYITGETATLSDKQLHCRIIRYAPESLLYFTILPKKTQKDHASVERMT</sequence>
<reference evidence="2" key="1">
    <citation type="journal article" date="2015" name="Nat. Genet.">
        <title>The genome and transcriptome of the zoonotic hookworm Ancylostoma ceylanicum identify infection-specific gene families.</title>
        <authorList>
            <person name="Schwarz E.M."/>
            <person name="Hu Y."/>
            <person name="Antoshechkin I."/>
            <person name="Miller M.M."/>
            <person name="Sternberg P.W."/>
            <person name="Aroian R.V."/>
        </authorList>
    </citation>
    <scope>NUCLEOTIDE SEQUENCE</scope>
    <source>
        <strain evidence="2">HY135</strain>
    </source>
</reference>
<evidence type="ECO:0000313" key="1">
    <source>
        <dbReference type="EMBL" id="EYC14745.1"/>
    </source>
</evidence>
<comment type="caution">
    <text evidence="1">The sequence shown here is derived from an EMBL/GenBank/DDBJ whole genome shotgun (WGS) entry which is preliminary data.</text>
</comment>
<organism evidence="1 2">
    <name type="scientific">Ancylostoma ceylanicum</name>
    <dbReference type="NCBI Taxonomy" id="53326"/>
    <lineage>
        <taxon>Eukaryota</taxon>
        <taxon>Metazoa</taxon>
        <taxon>Ecdysozoa</taxon>
        <taxon>Nematoda</taxon>
        <taxon>Chromadorea</taxon>
        <taxon>Rhabditida</taxon>
        <taxon>Rhabditina</taxon>
        <taxon>Rhabditomorpha</taxon>
        <taxon>Strongyloidea</taxon>
        <taxon>Ancylostomatidae</taxon>
        <taxon>Ancylostomatinae</taxon>
        <taxon>Ancylostoma</taxon>
    </lineage>
</organism>
<dbReference type="AlphaFoldDB" id="A0A016UHU5"/>
<name>A0A016UHU5_9BILA</name>
<accession>A0A016UHU5</accession>
<keyword evidence="2" id="KW-1185">Reference proteome</keyword>